<sequence length="291" mass="31977">MQYSQLRIGFIGAGKAASALAMALYRSGWQVSAIYSRSWNRAVDLCKSVSANLCLTTYDVLLRADVVFICIPDRFIQQVAYQLARCPSSLEGKCIVHTSGTLDIDVLEPVRASGGLIGIFHPYQTLASRDSWKLLSKSFVGIDAPDPVFQLLSDIVRSIALDFFDLRNVSRVPYHISAVMASNYLIALLLESRYLLEKAGIPQDQAYRAVISLAVGALQNASELGLENAITGPLSRGDIITLHKHLQYLENAELYKALTAYKSLGLLLLEHIKKGKGKHIPIDQLDSLLGL</sequence>
<organism evidence="3 4">
    <name type="scientific">Thermobaculum terrenum (strain ATCC BAA-798 / CCMEE 7001 / YNP1)</name>
    <dbReference type="NCBI Taxonomy" id="525904"/>
    <lineage>
        <taxon>Bacteria</taxon>
        <taxon>Bacillati</taxon>
        <taxon>Chloroflexota</taxon>
        <taxon>Chloroflexia</taxon>
        <taxon>Candidatus Thermobaculales</taxon>
        <taxon>Candidatus Thermobaculaceae</taxon>
        <taxon>Thermobaculum</taxon>
    </lineage>
</organism>
<reference evidence="4" key="1">
    <citation type="journal article" date="2010" name="Stand. Genomic Sci.">
        <title>Complete genome sequence of 'Thermobaculum terrenum' type strain (YNP1).</title>
        <authorList>
            <person name="Kiss H."/>
            <person name="Cleland D."/>
            <person name="Lapidus A."/>
            <person name="Lucas S."/>
            <person name="Glavina Del Rio T."/>
            <person name="Nolan M."/>
            <person name="Tice H."/>
            <person name="Han C."/>
            <person name="Goodwin L."/>
            <person name="Pitluck S."/>
            <person name="Liolios K."/>
            <person name="Ivanova N."/>
            <person name="Mavromatis K."/>
            <person name="Ovchinnikova G."/>
            <person name="Pati A."/>
            <person name="Chen A."/>
            <person name="Palaniappan K."/>
            <person name="Land M."/>
            <person name="Hauser L."/>
            <person name="Chang Y."/>
            <person name="Jeffries C."/>
            <person name="Lu M."/>
            <person name="Brettin T."/>
            <person name="Detter J."/>
            <person name="Goker M."/>
            <person name="Tindall B."/>
            <person name="Beck B."/>
            <person name="McDermott T."/>
            <person name="Woyke T."/>
            <person name="Bristow J."/>
            <person name="Eisen J."/>
            <person name="Markowitz V."/>
            <person name="Hugenholtz P."/>
            <person name="Kyrpides N."/>
            <person name="Klenk H."/>
            <person name="Cheng J."/>
        </authorList>
    </citation>
    <scope>NUCLEOTIDE SEQUENCE [LARGE SCALE GENOMIC DNA]</scope>
    <source>
        <strain evidence="4">ATCC BAA-798 / YNP1</strain>
    </source>
</reference>
<dbReference type="PANTHER" id="PTHR40459">
    <property type="entry name" value="CONSERVED HYPOTHETICAL ALANINE AND LEUCINE RICH PROTEIN"/>
    <property type="match status" value="1"/>
</dbReference>
<dbReference type="InterPro" id="IPR008927">
    <property type="entry name" value="6-PGluconate_DH-like_C_sf"/>
</dbReference>
<dbReference type="InterPro" id="IPR018931">
    <property type="entry name" value="DUF2520"/>
</dbReference>
<dbReference type="Proteomes" id="UP000000323">
    <property type="component" value="Chromosome 1"/>
</dbReference>
<evidence type="ECO:0000259" key="2">
    <source>
        <dbReference type="Pfam" id="PF10728"/>
    </source>
</evidence>
<dbReference type="eggNOG" id="COG5495">
    <property type="taxonomic scope" value="Bacteria"/>
</dbReference>
<keyword evidence="4" id="KW-1185">Reference proteome</keyword>
<dbReference type="InterPro" id="IPR037108">
    <property type="entry name" value="TM1727-like_C_sf"/>
</dbReference>
<dbReference type="HOGENOM" id="CLU_055635_1_0_0"/>
<dbReference type="Pfam" id="PF10727">
    <property type="entry name" value="Rossmann-like"/>
    <property type="match status" value="1"/>
</dbReference>
<feature type="domain" description="Putative oxidoreductase/dehydrogenase Rossmann-like" evidence="1">
    <location>
        <begin position="2"/>
        <end position="122"/>
    </location>
</feature>
<dbReference type="AlphaFoldDB" id="D1CBL0"/>
<dbReference type="Pfam" id="PF10728">
    <property type="entry name" value="DUF2520"/>
    <property type="match status" value="1"/>
</dbReference>
<dbReference type="Gene3D" id="3.40.50.720">
    <property type="entry name" value="NAD(P)-binding Rossmann-like Domain"/>
    <property type="match status" value="1"/>
</dbReference>
<dbReference type="PANTHER" id="PTHR40459:SF1">
    <property type="entry name" value="CONSERVED HYPOTHETICAL ALANINE AND LEUCINE RICH PROTEIN"/>
    <property type="match status" value="1"/>
</dbReference>
<dbReference type="STRING" id="525904.Tter_1267"/>
<name>D1CBL0_THET1</name>
<protein>
    <submittedName>
        <fullName evidence="3">NADP oxidoreductase coenzyme F420-dependent</fullName>
    </submittedName>
</protein>
<dbReference type="SUPFAM" id="SSF48179">
    <property type="entry name" value="6-phosphogluconate dehydrogenase C-terminal domain-like"/>
    <property type="match status" value="1"/>
</dbReference>
<dbReference type="RefSeq" id="WP_012875210.1">
    <property type="nucleotide sequence ID" value="NC_013525.1"/>
</dbReference>
<dbReference type="SUPFAM" id="SSF51735">
    <property type="entry name" value="NAD(P)-binding Rossmann-fold domains"/>
    <property type="match status" value="1"/>
</dbReference>
<dbReference type="Gene3D" id="1.10.1040.20">
    <property type="entry name" value="ProC-like, C-terminal domain"/>
    <property type="match status" value="1"/>
</dbReference>
<evidence type="ECO:0000313" key="4">
    <source>
        <dbReference type="Proteomes" id="UP000000323"/>
    </source>
</evidence>
<dbReference type="InterPro" id="IPR036291">
    <property type="entry name" value="NAD(P)-bd_dom_sf"/>
</dbReference>
<dbReference type="EMBL" id="CP001825">
    <property type="protein sequence ID" value="ACZ42175.1"/>
    <property type="molecule type" value="Genomic_DNA"/>
</dbReference>
<dbReference type="InterPro" id="IPR019665">
    <property type="entry name" value="OxRdtase/DH_put_Rossmann_dom"/>
</dbReference>
<accession>D1CBL0</accession>
<gene>
    <name evidence="3" type="ordered locus">Tter_1267</name>
</gene>
<proteinExistence type="predicted"/>
<dbReference type="KEGG" id="ttr:Tter_1267"/>
<feature type="domain" description="DUF2520" evidence="2">
    <location>
        <begin position="139"/>
        <end position="260"/>
    </location>
</feature>
<evidence type="ECO:0000313" key="3">
    <source>
        <dbReference type="EMBL" id="ACZ42175.1"/>
    </source>
</evidence>
<evidence type="ECO:0000259" key="1">
    <source>
        <dbReference type="Pfam" id="PF10727"/>
    </source>
</evidence>